<dbReference type="InterPro" id="IPR036397">
    <property type="entry name" value="RNaseH_sf"/>
</dbReference>
<comment type="similarity">
    <text evidence="1">Belongs to the argonaute family. Long pAgo subfamily.</text>
</comment>
<protein>
    <recommendedName>
        <fullName evidence="2">Protein argonaute</fullName>
    </recommendedName>
</protein>
<organism evidence="4 5">
    <name type="scientific">Methyloprofundus sedimenti</name>
    <dbReference type="NCBI Taxonomy" id="1420851"/>
    <lineage>
        <taxon>Bacteria</taxon>
        <taxon>Pseudomonadati</taxon>
        <taxon>Pseudomonadota</taxon>
        <taxon>Gammaproteobacteria</taxon>
        <taxon>Methylococcales</taxon>
        <taxon>Methylococcaceae</taxon>
        <taxon>Methyloprofundus</taxon>
    </lineage>
</organism>
<dbReference type="EMBL" id="LPUF01000001">
    <property type="protein sequence ID" value="OQK18713.1"/>
    <property type="molecule type" value="Genomic_DNA"/>
</dbReference>
<evidence type="ECO:0000313" key="4">
    <source>
        <dbReference type="EMBL" id="OQK18713.1"/>
    </source>
</evidence>
<dbReference type="AlphaFoldDB" id="A0A1V8MBL1"/>
<dbReference type="OrthoDB" id="580851at2"/>
<sequence length="409" mass="46341">MNELNTAHSPKERKDYLIDYSGFSNIYKTTLVSVDEHACLELPQVLDKEIYESETPHLVLADAITRTLQSLRNLQHEFTIVLLLIPNRWKRAFKVKNELEDFDLHHYLKAISASMNMPLQITNDDDSGALRYFCRCSVMWRASIAIYTKAGGIPWVLANRPEDTAYIGLRYALHNNPNGKSKFAICCSQVFDASGAGLEFIAYEAEDVRIFGDNPFLNRSQMLSVISRSIEIYQRKHFGKKPKHVIIHKNTEFKPEEIDGCFDALTAVDEVDLIHIKQDTPWSAIHLNNYRGKISLDGYPCKRGTSLQLGGHNSLLWIHGASSSLSNNKKQLLKGGKGIPSPVELVRYAGHGSMDEIAKSILALSKMDWNNDGPYVQLPVTLSYAHIMAQIVARMPKLESRPYPIRFFM</sequence>
<dbReference type="PROSITE" id="PS50822">
    <property type="entry name" value="PIWI"/>
    <property type="match status" value="1"/>
</dbReference>
<evidence type="ECO:0000256" key="1">
    <source>
        <dbReference type="ARBA" id="ARBA00035012"/>
    </source>
</evidence>
<dbReference type="InterPro" id="IPR012337">
    <property type="entry name" value="RNaseH-like_sf"/>
</dbReference>
<keyword evidence="5" id="KW-1185">Reference proteome</keyword>
<dbReference type="Gene3D" id="3.40.50.2300">
    <property type="match status" value="1"/>
</dbReference>
<dbReference type="SUPFAM" id="SSF53098">
    <property type="entry name" value="Ribonuclease H-like"/>
    <property type="match status" value="1"/>
</dbReference>
<reference evidence="4 5" key="1">
    <citation type="submission" date="2015-12" db="EMBL/GenBank/DDBJ databases">
        <authorList>
            <person name="Shamseldin A."/>
            <person name="Moawad H."/>
            <person name="Abd El-Rahim W.M."/>
            <person name="Sadowsky M.J."/>
        </authorList>
    </citation>
    <scope>NUCLEOTIDE SEQUENCE [LARGE SCALE GENOMIC DNA]</scope>
    <source>
        <strain evidence="4 5">WF1</strain>
    </source>
</reference>
<name>A0A1V8MBL1_9GAMM</name>
<comment type="caution">
    <text evidence="4">The sequence shown here is derived from an EMBL/GenBank/DDBJ whole genome shotgun (WGS) entry which is preliminary data.</text>
</comment>
<gene>
    <name evidence="4" type="ORF">AU255_07910</name>
</gene>
<evidence type="ECO:0000259" key="3">
    <source>
        <dbReference type="PROSITE" id="PS50822"/>
    </source>
</evidence>
<proteinExistence type="inferred from homology"/>
<dbReference type="CDD" id="cd04659">
    <property type="entry name" value="Piwi_piwi-like_ProArk"/>
    <property type="match status" value="1"/>
</dbReference>
<dbReference type="InterPro" id="IPR003165">
    <property type="entry name" value="Piwi"/>
</dbReference>
<dbReference type="GO" id="GO:0003676">
    <property type="term" value="F:nucleic acid binding"/>
    <property type="evidence" value="ECO:0007669"/>
    <property type="project" value="InterPro"/>
</dbReference>
<dbReference type="Gene3D" id="3.30.420.10">
    <property type="entry name" value="Ribonuclease H-like superfamily/Ribonuclease H"/>
    <property type="match status" value="1"/>
</dbReference>
<evidence type="ECO:0000313" key="5">
    <source>
        <dbReference type="Proteomes" id="UP000191980"/>
    </source>
</evidence>
<evidence type="ECO:0000256" key="2">
    <source>
        <dbReference type="ARBA" id="ARBA00035032"/>
    </source>
</evidence>
<dbReference type="Proteomes" id="UP000191980">
    <property type="component" value="Unassembled WGS sequence"/>
</dbReference>
<accession>A0A1V8MBL1</accession>
<feature type="domain" description="Piwi" evidence="3">
    <location>
        <begin position="355"/>
        <end position="397"/>
    </location>
</feature>